<evidence type="ECO:0000256" key="1">
    <source>
        <dbReference type="SAM" id="MobiDB-lite"/>
    </source>
</evidence>
<feature type="compositionally biased region" description="Low complexity" evidence="1">
    <location>
        <begin position="7"/>
        <end position="22"/>
    </location>
</feature>
<dbReference type="EMBL" id="CNFT01001649">
    <property type="protein sequence ID" value="CKT49364.1"/>
    <property type="molecule type" value="Genomic_DNA"/>
</dbReference>
<organism evidence="2 3">
    <name type="scientific">Mycobacterium tuberculosis</name>
    <dbReference type="NCBI Taxonomy" id="1773"/>
    <lineage>
        <taxon>Bacteria</taxon>
        <taxon>Bacillati</taxon>
        <taxon>Actinomycetota</taxon>
        <taxon>Actinomycetes</taxon>
        <taxon>Mycobacteriales</taxon>
        <taxon>Mycobacteriaceae</taxon>
        <taxon>Mycobacterium</taxon>
        <taxon>Mycobacterium tuberculosis complex</taxon>
    </lineage>
</organism>
<gene>
    <name evidence="2" type="ORF">ERS027659_04490</name>
</gene>
<proteinExistence type="predicted"/>
<protein>
    <submittedName>
        <fullName evidence="2">Uncharacterized protein</fullName>
    </submittedName>
</protein>
<feature type="region of interest" description="Disordered" evidence="1">
    <location>
        <begin position="1"/>
        <end position="36"/>
    </location>
</feature>
<accession>A0A655APH9</accession>
<evidence type="ECO:0000313" key="2">
    <source>
        <dbReference type="EMBL" id="CKT49364.1"/>
    </source>
</evidence>
<name>A0A655APH9_MYCTX</name>
<dbReference type="Proteomes" id="UP000050164">
    <property type="component" value="Unassembled WGS sequence"/>
</dbReference>
<reference evidence="2 3" key="1">
    <citation type="submission" date="2015-03" db="EMBL/GenBank/DDBJ databases">
        <authorList>
            <consortium name="Pathogen Informatics"/>
        </authorList>
    </citation>
    <scope>NUCLEOTIDE SEQUENCE [LARGE SCALE GENOMIC DNA]</scope>
    <source>
        <strain evidence="2 3">Bir 185</strain>
    </source>
</reference>
<sequence>MVQLCGTDNAPTNAAWPTPADTGAAPPKGPQCGSGSSVAELSGWPCVGPSPPAFPYRPMCQGLAVFVIASAMLPVAMDAM</sequence>
<evidence type="ECO:0000313" key="3">
    <source>
        <dbReference type="Proteomes" id="UP000050164"/>
    </source>
</evidence>
<dbReference type="AlphaFoldDB" id="A0A655APH9"/>